<dbReference type="InterPro" id="IPR000700">
    <property type="entry name" value="PAS-assoc_C"/>
</dbReference>
<dbReference type="PROSITE" id="PS50043">
    <property type="entry name" value="HTH_LUXR_2"/>
    <property type="match status" value="1"/>
</dbReference>
<comment type="catalytic activity">
    <reaction evidence="1">
        <text>ATP + protein L-histidine = ADP + protein N-phospho-L-histidine.</text>
        <dbReference type="EC" id="2.7.13.3"/>
    </reaction>
</comment>
<keyword evidence="5" id="KW-0418">Kinase</keyword>
<reference evidence="10 11" key="1">
    <citation type="journal article" date="2007" name="Proc. Natl. Acad. Sci. U.S.A.">
        <title>The genome of Syntrophus aciditrophicus: life at the thermodynamic limit of microbial growth.</title>
        <authorList>
            <person name="McInerney M.J."/>
            <person name="Rohlin L."/>
            <person name="Mouttaki H."/>
            <person name="Kim U."/>
            <person name="Krupp R.S."/>
            <person name="Rios-Hernandez L."/>
            <person name="Sieber J."/>
            <person name="Struchtemeyer C.G."/>
            <person name="Bhattacharyya A."/>
            <person name="Campbell J.W."/>
            <person name="Gunsalus R.P."/>
        </authorList>
    </citation>
    <scope>NUCLEOTIDE SEQUENCE [LARGE SCALE GENOMIC DNA]</scope>
    <source>
        <strain evidence="10 11">SB</strain>
    </source>
</reference>
<evidence type="ECO:0000256" key="2">
    <source>
        <dbReference type="ARBA" id="ARBA00012438"/>
    </source>
</evidence>
<dbReference type="EC" id="2.7.13.3" evidence="2"/>
<evidence type="ECO:0000256" key="5">
    <source>
        <dbReference type="ARBA" id="ARBA00022777"/>
    </source>
</evidence>
<evidence type="ECO:0000313" key="10">
    <source>
        <dbReference type="EMBL" id="ABC76319.1"/>
    </source>
</evidence>
<evidence type="ECO:0000256" key="1">
    <source>
        <dbReference type="ARBA" id="ARBA00000085"/>
    </source>
</evidence>
<sequence length="586" mass="67926">MFIGKKTKSQLIEELEESRNRITELEFVVAEQQQNVKQRSAEEKYRNIFENALRKGLEENYEALFESTGVAIAYVDSQGNYLRANDNFVEFIGYSREELIKMNIMEVTHPDYMEQTREFLAKQIKGEIDQFTLEKYYVRKDGTLRWGEMKYSPILDDRGRALSAVVAIIDRTQRKQAEERLKKYLAQIEDLYENAPCGFHSLGNDGTVLLMNDTQLGWLGYSRDEVIGKMKFTDMVTRKDMERFRRLFPILKEQGRLSDVEGELIRKDGSVFPVIINTTAIYDENGNYRMSRAVVFDNTDRKQAEDALAKSEALYRNLFENASIGMFQTTLEGTFLRINSAFAKMLGYDSPKEVTETITDTYSQIHPDSRNRTILLAALQQQEWFYAEQPYLRKDGSIMIGKLAIRKVIGQNGTPDYLEGIVEDVTERKQAEEALIRSEQELRLKAQNLEEMNATLKTLLNTIEKDKEELKERILTNIKQQVLPYLDKLKKTPMSAIQKDFVKIVEQALDEIASPFVQVLTSRYLNLTAKEIQIAALIKEGMTSKEIAELLNISKREIDFYRGKIRKKMGLKNKKFNLQLLLRNFS</sequence>
<dbReference type="Pfam" id="PF00196">
    <property type="entry name" value="GerE"/>
    <property type="match status" value="1"/>
</dbReference>
<feature type="domain" description="PAC" evidence="9">
    <location>
        <begin position="258"/>
        <end position="310"/>
    </location>
</feature>
<dbReference type="CDD" id="cd06170">
    <property type="entry name" value="LuxR_C_like"/>
    <property type="match status" value="1"/>
</dbReference>
<dbReference type="SUPFAM" id="SSF55785">
    <property type="entry name" value="PYP-like sensor domain (PAS domain)"/>
    <property type="match status" value="3"/>
</dbReference>
<feature type="domain" description="HTH luxR-type" evidence="7">
    <location>
        <begin position="520"/>
        <end position="585"/>
    </location>
</feature>
<keyword evidence="11" id="KW-1185">Reference proteome</keyword>
<dbReference type="HOGENOM" id="CLU_465335_0_0_7"/>
<feature type="domain" description="PAS" evidence="8">
    <location>
        <begin position="184"/>
        <end position="255"/>
    </location>
</feature>
<dbReference type="PANTHER" id="PTHR43304:SF1">
    <property type="entry name" value="PAC DOMAIN-CONTAINING PROTEIN"/>
    <property type="match status" value="1"/>
</dbReference>
<accession>Q2LPX3</accession>
<organism evidence="10 11">
    <name type="scientific">Syntrophus aciditrophicus (strain SB)</name>
    <dbReference type="NCBI Taxonomy" id="56780"/>
    <lineage>
        <taxon>Bacteria</taxon>
        <taxon>Pseudomonadati</taxon>
        <taxon>Thermodesulfobacteriota</taxon>
        <taxon>Syntrophia</taxon>
        <taxon>Syntrophales</taxon>
        <taxon>Syntrophaceae</taxon>
        <taxon>Syntrophus</taxon>
    </lineage>
</organism>
<dbReference type="InParanoid" id="Q2LPX3"/>
<protein>
    <recommendedName>
        <fullName evidence="2">histidine kinase</fullName>
        <ecNumber evidence="2">2.7.13.3</ecNumber>
    </recommendedName>
</protein>
<feature type="domain" description="PAC" evidence="9">
    <location>
        <begin position="131"/>
        <end position="183"/>
    </location>
</feature>
<dbReference type="Pfam" id="PF13188">
    <property type="entry name" value="PAS_8"/>
    <property type="match status" value="1"/>
</dbReference>
<dbReference type="EMBL" id="CP000252">
    <property type="protein sequence ID" value="ABC76319.1"/>
    <property type="molecule type" value="Genomic_DNA"/>
</dbReference>
<dbReference type="InterPro" id="IPR000792">
    <property type="entry name" value="Tscrpt_reg_LuxR_C"/>
</dbReference>
<dbReference type="CDD" id="cd00130">
    <property type="entry name" value="PAS"/>
    <property type="match status" value="3"/>
</dbReference>
<dbReference type="InterPro" id="IPR036388">
    <property type="entry name" value="WH-like_DNA-bd_sf"/>
</dbReference>
<dbReference type="Proteomes" id="UP000001933">
    <property type="component" value="Chromosome"/>
</dbReference>
<dbReference type="SMART" id="SM00091">
    <property type="entry name" value="PAS"/>
    <property type="match status" value="3"/>
</dbReference>
<dbReference type="RefSeq" id="WP_011416353.1">
    <property type="nucleotide sequence ID" value="NC_007759.1"/>
</dbReference>
<dbReference type="KEGG" id="sat:SYN_02593"/>
<dbReference type="PRINTS" id="PR00038">
    <property type="entry name" value="HTHLUXR"/>
</dbReference>
<dbReference type="GO" id="GO:0004673">
    <property type="term" value="F:protein histidine kinase activity"/>
    <property type="evidence" value="ECO:0007669"/>
    <property type="project" value="UniProtKB-EC"/>
</dbReference>
<feature type="coiled-coil region" evidence="6">
    <location>
        <begin position="422"/>
        <end position="473"/>
    </location>
</feature>
<feature type="domain" description="PAS" evidence="8">
    <location>
        <begin position="311"/>
        <end position="371"/>
    </location>
</feature>
<gene>
    <name evidence="10" type="ORF">SYN_02593</name>
</gene>
<dbReference type="SMART" id="SM00421">
    <property type="entry name" value="HTH_LUXR"/>
    <property type="match status" value="1"/>
</dbReference>
<name>Q2LPX3_SYNAS</name>
<proteinExistence type="predicted"/>
<evidence type="ECO:0000313" key="11">
    <source>
        <dbReference type="Proteomes" id="UP000001933"/>
    </source>
</evidence>
<feature type="coiled-coil region" evidence="6">
    <location>
        <begin position="8"/>
        <end position="35"/>
    </location>
</feature>
<dbReference type="Pfam" id="PF13426">
    <property type="entry name" value="PAS_9"/>
    <property type="match status" value="1"/>
</dbReference>
<keyword evidence="6" id="KW-0175">Coiled coil</keyword>
<dbReference type="InterPro" id="IPR000014">
    <property type="entry name" value="PAS"/>
</dbReference>
<dbReference type="OrthoDB" id="9778628at2"/>
<dbReference type="eggNOG" id="COG2202">
    <property type="taxonomic scope" value="Bacteria"/>
</dbReference>
<dbReference type="Gene3D" id="3.30.450.20">
    <property type="entry name" value="PAS domain"/>
    <property type="match status" value="3"/>
</dbReference>
<dbReference type="GO" id="GO:0003677">
    <property type="term" value="F:DNA binding"/>
    <property type="evidence" value="ECO:0007669"/>
    <property type="project" value="InterPro"/>
</dbReference>
<keyword evidence="4" id="KW-0808">Transferase</keyword>
<dbReference type="InterPro" id="IPR016032">
    <property type="entry name" value="Sig_transdc_resp-reg_C-effctor"/>
</dbReference>
<evidence type="ECO:0000256" key="3">
    <source>
        <dbReference type="ARBA" id="ARBA00022553"/>
    </source>
</evidence>
<evidence type="ECO:0000256" key="6">
    <source>
        <dbReference type="SAM" id="Coils"/>
    </source>
</evidence>
<feature type="domain" description="PAC" evidence="9">
    <location>
        <begin position="385"/>
        <end position="437"/>
    </location>
</feature>
<dbReference type="Pfam" id="PF08448">
    <property type="entry name" value="PAS_4"/>
    <property type="match status" value="1"/>
</dbReference>
<dbReference type="InterPro" id="IPR001610">
    <property type="entry name" value="PAC"/>
</dbReference>
<dbReference type="GO" id="GO:0006355">
    <property type="term" value="P:regulation of DNA-templated transcription"/>
    <property type="evidence" value="ECO:0007669"/>
    <property type="project" value="InterPro"/>
</dbReference>
<evidence type="ECO:0000259" key="8">
    <source>
        <dbReference type="PROSITE" id="PS50112"/>
    </source>
</evidence>
<dbReference type="InterPro" id="IPR013656">
    <property type="entry name" value="PAS_4"/>
</dbReference>
<dbReference type="PROSITE" id="PS50113">
    <property type="entry name" value="PAC"/>
    <property type="match status" value="3"/>
</dbReference>
<keyword evidence="3" id="KW-0597">Phosphoprotein</keyword>
<dbReference type="Gene3D" id="1.10.10.10">
    <property type="entry name" value="Winged helix-like DNA-binding domain superfamily/Winged helix DNA-binding domain"/>
    <property type="match status" value="1"/>
</dbReference>
<dbReference type="STRING" id="56780.SYN_02593"/>
<evidence type="ECO:0000259" key="7">
    <source>
        <dbReference type="PROSITE" id="PS50043"/>
    </source>
</evidence>
<dbReference type="eggNOG" id="COG2771">
    <property type="taxonomic scope" value="Bacteria"/>
</dbReference>
<dbReference type="PROSITE" id="PS50112">
    <property type="entry name" value="PAS"/>
    <property type="match status" value="3"/>
</dbReference>
<feature type="domain" description="PAS" evidence="8">
    <location>
        <begin position="57"/>
        <end position="127"/>
    </location>
</feature>
<dbReference type="InterPro" id="IPR035965">
    <property type="entry name" value="PAS-like_dom_sf"/>
</dbReference>
<dbReference type="PANTHER" id="PTHR43304">
    <property type="entry name" value="PHYTOCHROME-LIKE PROTEIN CPH1"/>
    <property type="match status" value="1"/>
</dbReference>
<dbReference type="SUPFAM" id="SSF46894">
    <property type="entry name" value="C-terminal effector domain of the bipartite response regulators"/>
    <property type="match status" value="1"/>
</dbReference>
<dbReference type="NCBIfam" id="TIGR00229">
    <property type="entry name" value="sensory_box"/>
    <property type="match status" value="3"/>
</dbReference>
<dbReference type="InterPro" id="IPR052162">
    <property type="entry name" value="Sensor_kinase/Photoreceptor"/>
</dbReference>
<dbReference type="AlphaFoldDB" id="Q2LPX3"/>
<evidence type="ECO:0000256" key="4">
    <source>
        <dbReference type="ARBA" id="ARBA00022679"/>
    </source>
</evidence>
<evidence type="ECO:0000259" key="9">
    <source>
        <dbReference type="PROSITE" id="PS50113"/>
    </source>
</evidence>
<dbReference type="SMART" id="SM00086">
    <property type="entry name" value="PAC"/>
    <property type="match status" value="3"/>
</dbReference>